<gene>
    <name evidence="2" type="ORF">SKAU_G00119050</name>
</gene>
<proteinExistence type="predicted"/>
<evidence type="ECO:0000256" key="1">
    <source>
        <dbReference type="SAM" id="MobiDB-lite"/>
    </source>
</evidence>
<feature type="region of interest" description="Disordered" evidence="1">
    <location>
        <begin position="1"/>
        <end position="107"/>
    </location>
</feature>
<accession>A0A9Q1FNH2</accession>
<sequence>MGAVERDQLAPGGFRPAGVPPHRSYVLPLPGTALLPLSPPRVPGQKAQSGLPPVPRTPRLHQPARTPRAASRWSRPPSPTADTPRKRTKAAPRKPLKANAAGKPGQS</sequence>
<organism evidence="2 3">
    <name type="scientific">Synaphobranchus kaupii</name>
    <name type="common">Kaup's arrowtooth eel</name>
    <dbReference type="NCBI Taxonomy" id="118154"/>
    <lineage>
        <taxon>Eukaryota</taxon>
        <taxon>Metazoa</taxon>
        <taxon>Chordata</taxon>
        <taxon>Craniata</taxon>
        <taxon>Vertebrata</taxon>
        <taxon>Euteleostomi</taxon>
        <taxon>Actinopterygii</taxon>
        <taxon>Neopterygii</taxon>
        <taxon>Teleostei</taxon>
        <taxon>Anguilliformes</taxon>
        <taxon>Synaphobranchidae</taxon>
        <taxon>Synaphobranchus</taxon>
    </lineage>
</organism>
<evidence type="ECO:0000313" key="3">
    <source>
        <dbReference type="Proteomes" id="UP001152622"/>
    </source>
</evidence>
<dbReference type="Proteomes" id="UP001152622">
    <property type="component" value="Chromosome 4"/>
</dbReference>
<protein>
    <submittedName>
        <fullName evidence="2">Uncharacterized protein</fullName>
    </submittedName>
</protein>
<keyword evidence="3" id="KW-1185">Reference proteome</keyword>
<feature type="compositionally biased region" description="Basic residues" evidence="1">
    <location>
        <begin position="86"/>
        <end position="96"/>
    </location>
</feature>
<reference evidence="2" key="1">
    <citation type="journal article" date="2023" name="Science">
        <title>Genome structures resolve the early diversification of teleost fishes.</title>
        <authorList>
            <person name="Parey E."/>
            <person name="Louis A."/>
            <person name="Montfort J."/>
            <person name="Bouchez O."/>
            <person name="Roques C."/>
            <person name="Iampietro C."/>
            <person name="Lluch J."/>
            <person name="Castinel A."/>
            <person name="Donnadieu C."/>
            <person name="Desvignes T."/>
            <person name="Floi Bucao C."/>
            <person name="Jouanno E."/>
            <person name="Wen M."/>
            <person name="Mejri S."/>
            <person name="Dirks R."/>
            <person name="Jansen H."/>
            <person name="Henkel C."/>
            <person name="Chen W.J."/>
            <person name="Zahm M."/>
            <person name="Cabau C."/>
            <person name="Klopp C."/>
            <person name="Thompson A.W."/>
            <person name="Robinson-Rechavi M."/>
            <person name="Braasch I."/>
            <person name="Lecointre G."/>
            <person name="Bobe J."/>
            <person name="Postlethwait J.H."/>
            <person name="Berthelot C."/>
            <person name="Roest Crollius H."/>
            <person name="Guiguen Y."/>
        </authorList>
    </citation>
    <scope>NUCLEOTIDE SEQUENCE</scope>
    <source>
        <strain evidence="2">WJC10195</strain>
    </source>
</reference>
<evidence type="ECO:0000313" key="2">
    <source>
        <dbReference type="EMBL" id="KAJ8363074.1"/>
    </source>
</evidence>
<comment type="caution">
    <text evidence="2">The sequence shown here is derived from an EMBL/GenBank/DDBJ whole genome shotgun (WGS) entry which is preliminary data.</text>
</comment>
<dbReference type="EMBL" id="JAINUF010000004">
    <property type="protein sequence ID" value="KAJ8363074.1"/>
    <property type="molecule type" value="Genomic_DNA"/>
</dbReference>
<dbReference type="AlphaFoldDB" id="A0A9Q1FNH2"/>
<name>A0A9Q1FNH2_SYNKA</name>